<proteinExistence type="predicted"/>
<dbReference type="AlphaFoldDB" id="T0JLJ8"/>
<sequence length="301" mass="33890">MTGDNISRAQLEPTDASLREKNRQEIQRNLAQPGFHLPQPVFGFKHKHWWIVFNANPYIHKRTDRAVVAQRLINLYEACVAEAKGSPGHVTGRVNRRKVLTPDLFKRILRRLSSEDSVWEVMREDDGKKGFSYGIEVFGAGRRSFLANPMELPPMARHEEPLYIRLWATVDEWLDLTTDGNKVLIPGNSAVAAALGIPCVSIPAATAVHLANHGSADEKMMRSLRIEDGEADLMAPLMGKITSDLEDELAEDNLRMAKKIHQLESEKQTVRTELDAVRDFNGELLARESSSQWNIPGRGHQ</sequence>
<name>T0JLJ8_COLGC</name>
<dbReference type="EMBL" id="AMYD01004107">
    <property type="protein sequence ID" value="EQB44062.1"/>
    <property type="molecule type" value="Genomic_DNA"/>
</dbReference>
<dbReference type="OrthoDB" id="4795809at2759"/>
<protein>
    <submittedName>
        <fullName evidence="1">Uncharacterized protein</fullName>
    </submittedName>
</protein>
<evidence type="ECO:0000313" key="2">
    <source>
        <dbReference type="Proteomes" id="UP000015530"/>
    </source>
</evidence>
<accession>T0JLJ8</accession>
<reference evidence="2" key="1">
    <citation type="journal article" date="2013" name="Mol. Plant Microbe Interact.">
        <title>Global aspects of pacC regulation of pathogenicity genes in Colletotrichum gloeosporioides as revealed by transcriptome analysis.</title>
        <authorList>
            <person name="Alkan N."/>
            <person name="Meng X."/>
            <person name="Friedlander G."/>
            <person name="Reuveni E."/>
            <person name="Sukno S."/>
            <person name="Sherman A."/>
            <person name="Thon M."/>
            <person name="Fluhr R."/>
            <person name="Prusky D."/>
        </authorList>
    </citation>
    <scope>NUCLEOTIDE SEQUENCE [LARGE SCALE GENOMIC DNA]</scope>
    <source>
        <strain evidence="2">Cg-14</strain>
    </source>
</reference>
<comment type="caution">
    <text evidence="1">The sequence shown here is derived from an EMBL/GenBank/DDBJ whole genome shotgun (WGS) entry which is preliminary data.</text>
</comment>
<dbReference type="HOGENOM" id="CLU_924413_0_0_1"/>
<dbReference type="Proteomes" id="UP000015530">
    <property type="component" value="Unassembled WGS sequence"/>
</dbReference>
<organism evidence="1 2">
    <name type="scientific">Colletotrichum gloeosporioides (strain Cg-14)</name>
    <name type="common">Anthracnose fungus</name>
    <name type="synonym">Glomerella cingulata</name>
    <dbReference type="NCBI Taxonomy" id="1237896"/>
    <lineage>
        <taxon>Eukaryota</taxon>
        <taxon>Fungi</taxon>
        <taxon>Dikarya</taxon>
        <taxon>Ascomycota</taxon>
        <taxon>Pezizomycotina</taxon>
        <taxon>Sordariomycetes</taxon>
        <taxon>Hypocreomycetidae</taxon>
        <taxon>Glomerellales</taxon>
        <taxon>Glomerellaceae</taxon>
        <taxon>Colletotrichum</taxon>
        <taxon>Colletotrichum gloeosporioides species complex</taxon>
    </lineage>
</organism>
<evidence type="ECO:0000313" key="1">
    <source>
        <dbReference type="EMBL" id="EQB44062.1"/>
    </source>
</evidence>
<gene>
    <name evidence="1" type="ORF">CGLO_17232</name>
</gene>